<dbReference type="HOGENOM" id="CLU_869910_0_0_1"/>
<dbReference type="PANTHER" id="PTHR34222:SF97">
    <property type="entry name" value="CATALYTIC REGION, PUTATIVE-RELATED"/>
    <property type="match status" value="1"/>
</dbReference>
<dbReference type="eggNOG" id="KOG0017">
    <property type="taxonomic scope" value="Eukaryota"/>
</dbReference>
<reference evidence="2 3" key="1">
    <citation type="journal article" date="2013" name="Genome Biol.">
        <title>The genome sequence of the most widely cultivated cacao type and its use to identify candidate genes regulating pod color.</title>
        <authorList>
            <person name="Motamayor J.C."/>
            <person name="Mockaitis K."/>
            <person name="Schmutz J."/>
            <person name="Haiminen N."/>
            <person name="Iii D.L."/>
            <person name="Cornejo O."/>
            <person name="Findley S.D."/>
            <person name="Zheng P."/>
            <person name="Utro F."/>
            <person name="Royaert S."/>
            <person name="Saski C."/>
            <person name="Jenkins J."/>
            <person name="Podicheti R."/>
            <person name="Zhao M."/>
            <person name="Scheffler B.E."/>
            <person name="Stack J.C."/>
            <person name="Feltus F.A."/>
            <person name="Mustiga G.M."/>
            <person name="Amores F."/>
            <person name="Phillips W."/>
            <person name="Marelli J.P."/>
            <person name="May G.D."/>
            <person name="Shapiro H."/>
            <person name="Ma J."/>
            <person name="Bustamante C.D."/>
            <person name="Schnell R.J."/>
            <person name="Main D."/>
            <person name="Gilbert D."/>
            <person name="Parida L."/>
            <person name="Kuhn D.N."/>
        </authorList>
    </citation>
    <scope>NUCLEOTIDE SEQUENCE [LARGE SCALE GENOMIC DNA]</scope>
    <source>
        <strain evidence="3">cv. Matina 1-6</strain>
    </source>
</reference>
<feature type="region of interest" description="Disordered" evidence="1">
    <location>
        <begin position="211"/>
        <end position="265"/>
    </location>
</feature>
<keyword evidence="3" id="KW-1185">Reference proteome</keyword>
<proteinExistence type="predicted"/>
<evidence type="ECO:0000313" key="3">
    <source>
        <dbReference type="Proteomes" id="UP000026915"/>
    </source>
</evidence>
<evidence type="ECO:0000256" key="1">
    <source>
        <dbReference type="SAM" id="MobiDB-lite"/>
    </source>
</evidence>
<sequence length="320" mass="35785">MVSEQVQLSSIQISSITTIVIKDCVFRFLNKLNSSYATLRSQLLLFKTFPTLNKAYNLVLRDESQRSLLMQSQPLIEAFAIVAVSDNKKKATGNLVCGHCGKKCHTKDKCYMLVGFLENFKFSKSKGNFRKNVVAVNNVVINALEDQDDENVAGPVSQISLTKGQFQTLMAMIIAHEGQASENEPPTFSQHNNKPFFVNFTLIASLSQNDAVSKASEPPNPTSSKRRRFTPTCPRGSAPADSFHSQSNPSTSHISPRRSTRLKKPPKYLESYRCPSLNSLVTVYPIHHYLFANQLSFSHKAFTIALNHISKPFFLTSYLV</sequence>
<protein>
    <submittedName>
        <fullName evidence="2">Uncharacterized protein</fullName>
    </submittedName>
</protein>
<gene>
    <name evidence="2" type="ORF">TCM_032482</name>
</gene>
<evidence type="ECO:0000313" key="2">
    <source>
        <dbReference type="EMBL" id="EOY13827.1"/>
    </source>
</evidence>
<dbReference type="InParanoid" id="A0A061FAT6"/>
<organism evidence="2 3">
    <name type="scientific">Theobroma cacao</name>
    <name type="common">Cacao</name>
    <name type="synonym">Cocoa</name>
    <dbReference type="NCBI Taxonomy" id="3641"/>
    <lineage>
        <taxon>Eukaryota</taxon>
        <taxon>Viridiplantae</taxon>
        <taxon>Streptophyta</taxon>
        <taxon>Embryophyta</taxon>
        <taxon>Tracheophyta</taxon>
        <taxon>Spermatophyta</taxon>
        <taxon>Magnoliopsida</taxon>
        <taxon>eudicotyledons</taxon>
        <taxon>Gunneridae</taxon>
        <taxon>Pentapetalae</taxon>
        <taxon>rosids</taxon>
        <taxon>malvids</taxon>
        <taxon>Malvales</taxon>
        <taxon>Malvaceae</taxon>
        <taxon>Byttnerioideae</taxon>
        <taxon>Theobroma</taxon>
    </lineage>
</organism>
<accession>A0A061FAT6</accession>
<dbReference type="Gramene" id="EOY13827">
    <property type="protein sequence ID" value="EOY13827"/>
    <property type="gene ID" value="TCM_032482"/>
</dbReference>
<feature type="compositionally biased region" description="Polar residues" evidence="1">
    <location>
        <begin position="243"/>
        <end position="254"/>
    </location>
</feature>
<name>A0A061FAT6_THECC</name>
<dbReference type="Proteomes" id="UP000026915">
    <property type="component" value="Chromosome 7"/>
</dbReference>
<dbReference type="AlphaFoldDB" id="A0A061FAT6"/>
<feature type="compositionally biased region" description="Basic residues" evidence="1">
    <location>
        <begin position="255"/>
        <end position="265"/>
    </location>
</feature>
<dbReference type="PANTHER" id="PTHR34222">
    <property type="entry name" value="GAG_PRE-INTEGRS DOMAIN-CONTAINING PROTEIN"/>
    <property type="match status" value="1"/>
</dbReference>
<dbReference type="EMBL" id="CM001885">
    <property type="protein sequence ID" value="EOY13827.1"/>
    <property type="molecule type" value="Genomic_DNA"/>
</dbReference>